<dbReference type="Pfam" id="PF01734">
    <property type="entry name" value="Patatin"/>
    <property type="match status" value="1"/>
</dbReference>
<keyword evidence="1" id="KW-0443">Lipid metabolism</keyword>
<accession>A0ABP0NWZ2</accession>
<evidence type="ECO:0000259" key="3">
    <source>
        <dbReference type="PROSITE" id="PS51635"/>
    </source>
</evidence>
<comment type="caution">
    <text evidence="2">Lacks conserved residue(s) required for the propagation of feature annotation.</text>
</comment>
<protein>
    <recommendedName>
        <fullName evidence="3">PNPLA domain-containing protein</fullName>
    </recommendedName>
</protein>
<feature type="short sequence motif" description="GXSXG" evidence="2">
    <location>
        <begin position="86"/>
        <end position="90"/>
    </location>
</feature>
<name>A0ABP0NWZ2_9DINO</name>
<evidence type="ECO:0000256" key="2">
    <source>
        <dbReference type="PROSITE-ProRule" id="PRU01161"/>
    </source>
</evidence>
<evidence type="ECO:0000313" key="5">
    <source>
        <dbReference type="Proteomes" id="UP001642464"/>
    </source>
</evidence>
<dbReference type="InterPro" id="IPR002641">
    <property type="entry name" value="PNPLA_dom"/>
</dbReference>
<dbReference type="PANTHER" id="PTHR46394">
    <property type="entry name" value="ANNEXIN"/>
    <property type="match status" value="1"/>
</dbReference>
<organism evidence="4 5">
    <name type="scientific">Durusdinium trenchii</name>
    <dbReference type="NCBI Taxonomy" id="1381693"/>
    <lineage>
        <taxon>Eukaryota</taxon>
        <taxon>Sar</taxon>
        <taxon>Alveolata</taxon>
        <taxon>Dinophyceae</taxon>
        <taxon>Suessiales</taxon>
        <taxon>Symbiodiniaceae</taxon>
        <taxon>Durusdinium</taxon>
    </lineage>
</organism>
<dbReference type="PANTHER" id="PTHR46394:SF1">
    <property type="entry name" value="PNPLA DOMAIN-CONTAINING PROTEIN"/>
    <property type="match status" value="1"/>
</dbReference>
<dbReference type="InterPro" id="IPR016035">
    <property type="entry name" value="Acyl_Trfase/lysoPLipase"/>
</dbReference>
<feature type="domain" description="PNPLA" evidence="3">
    <location>
        <begin position="44"/>
        <end position="278"/>
    </location>
</feature>
<dbReference type="SUPFAM" id="SSF52151">
    <property type="entry name" value="FabD/lysophospholipase-like"/>
    <property type="match status" value="1"/>
</dbReference>
<proteinExistence type="predicted"/>
<evidence type="ECO:0000313" key="4">
    <source>
        <dbReference type="EMBL" id="CAK9068321.1"/>
    </source>
</evidence>
<comment type="caution">
    <text evidence="4">The sequence shown here is derived from an EMBL/GenBank/DDBJ whole genome shotgun (WGS) entry which is preliminary data.</text>
</comment>
<dbReference type="EMBL" id="CAXAMM010031557">
    <property type="protein sequence ID" value="CAK9068321.1"/>
    <property type="molecule type" value="Genomic_DNA"/>
</dbReference>
<dbReference type="InterPro" id="IPR052580">
    <property type="entry name" value="Lipid_Hydrolase"/>
</dbReference>
<keyword evidence="5" id="KW-1185">Reference proteome</keyword>
<evidence type="ECO:0000256" key="1">
    <source>
        <dbReference type="ARBA" id="ARBA00023098"/>
    </source>
</evidence>
<dbReference type="PROSITE" id="PS51635">
    <property type="entry name" value="PNPLA"/>
    <property type="match status" value="1"/>
</dbReference>
<dbReference type="Gene3D" id="3.40.1090.10">
    <property type="entry name" value="Cytosolic phospholipase A2 catalytic domain"/>
    <property type="match status" value="2"/>
</dbReference>
<dbReference type="Proteomes" id="UP001642464">
    <property type="component" value="Unassembled WGS sequence"/>
</dbReference>
<reference evidence="4 5" key="1">
    <citation type="submission" date="2024-02" db="EMBL/GenBank/DDBJ databases">
        <authorList>
            <person name="Chen Y."/>
            <person name="Shah S."/>
            <person name="Dougan E. K."/>
            <person name="Thang M."/>
            <person name="Chan C."/>
        </authorList>
    </citation>
    <scope>NUCLEOTIDE SEQUENCE [LARGE SCALE GENOMIC DNA]</scope>
</reference>
<sequence length="437" mass="46994">MQVAEELIASVKPEAAPSFNAHAAGLRGAGQMEEHSTVKKATALAIYGCGILAATHVGGLRALERHGMQYSFQVTCTLCDVNRLKGVSAGSVVAAMLAVGCQAEEIFQLVQELPFYKIALPELGALAPGSEFLEPTCDLEERGVVTVTRQSILETCLGESAAAVVECLADGTGPGLNSGSILEEMIGNALKQHCGDADITLKAVQDRKRLVILACELDSGKERRFTPETDPELPLRAAVRMSMGVPGLMEPFKYRGEAAGRCQLGVRISNDFPMNALPSSEVRIGLMVRPVDWIQHHIAGLDPIIPEESLQKFPKAPGQTRMPALFSVKTILDLAMTSVNIMMDANLVLQIAAATAKMNLTGGGISELAPEILTLCGGRLDPFDFNLSKEQHRELYFSGQLSTHLHASMVDKSSEVLSDEAKLKLLLFSMHLDYPTN</sequence>
<gene>
    <name evidence="4" type="ORF">SCF082_LOCUS34427</name>
</gene>